<evidence type="ECO:0000259" key="2">
    <source>
        <dbReference type="SMART" id="SM00331"/>
    </source>
</evidence>
<proteinExistence type="predicted"/>
<evidence type="ECO:0000256" key="1">
    <source>
        <dbReference type="ARBA" id="ARBA00022801"/>
    </source>
</evidence>
<evidence type="ECO:0000313" key="3">
    <source>
        <dbReference type="EMBL" id="GAA4727066.1"/>
    </source>
</evidence>
<dbReference type="InterPro" id="IPR052016">
    <property type="entry name" value="Bact_Sigma-Reg"/>
</dbReference>
<dbReference type="InterPro" id="IPR001932">
    <property type="entry name" value="PPM-type_phosphatase-like_dom"/>
</dbReference>
<dbReference type="EMBL" id="BAABID010000008">
    <property type="protein sequence ID" value="GAA4727066.1"/>
    <property type="molecule type" value="Genomic_DNA"/>
</dbReference>
<dbReference type="InterPro" id="IPR036457">
    <property type="entry name" value="PPM-type-like_dom_sf"/>
</dbReference>
<evidence type="ECO:0000313" key="4">
    <source>
        <dbReference type="Proteomes" id="UP001500956"/>
    </source>
</evidence>
<keyword evidence="4" id="KW-1185">Reference proteome</keyword>
<dbReference type="RefSeq" id="WP_172149599.1">
    <property type="nucleotide sequence ID" value="NZ_JABEZT010000002.1"/>
</dbReference>
<reference evidence="4" key="1">
    <citation type="journal article" date="2019" name="Int. J. Syst. Evol. Microbiol.">
        <title>The Global Catalogue of Microorganisms (GCM) 10K type strain sequencing project: providing services to taxonomists for standard genome sequencing and annotation.</title>
        <authorList>
            <consortium name="The Broad Institute Genomics Platform"/>
            <consortium name="The Broad Institute Genome Sequencing Center for Infectious Disease"/>
            <person name="Wu L."/>
            <person name="Ma J."/>
        </authorList>
    </citation>
    <scope>NUCLEOTIDE SEQUENCE [LARGE SCALE GENOMIC DNA]</scope>
    <source>
        <strain evidence="4">JCM 18063</strain>
    </source>
</reference>
<gene>
    <name evidence="3" type="ORF">GCM10023216_17390</name>
</gene>
<comment type="caution">
    <text evidence="3">The sequence shown here is derived from an EMBL/GenBank/DDBJ whole genome shotgun (WGS) entry which is preliminary data.</text>
</comment>
<protein>
    <submittedName>
        <fullName evidence="3">SpoIIE family protein phosphatase</fullName>
    </submittedName>
</protein>
<keyword evidence="1" id="KW-0378">Hydrolase</keyword>
<dbReference type="Proteomes" id="UP001500956">
    <property type="component" value="Unassembled WGS sequence"/>
</dbReference>
<name>A0ABP8YFB0_9MICO</name>
<accession>A0ABP8YFB0</accession>
<dbReference type="SUPFAM" id="SSF81606">
    <property type="entry name" value="PP2C-like"/>
    <property type="match status" value="1"/>
</dbReference>
<feature type="domain" description="PPM-type phosphatase" evidence="2">
    <location>
        <begin position="261"/>
        <end position="468"/>
    </location>
</feature>
<dbReference type="PANTHER" id="PTHR43156">
    <property type="entry name" value="STAGE II SPORULATION PROTEIN E-RELATED"/>
    <property type="match status" value="1"/>
</dbReference>
<dbReference type="SMART" id="SM00331">
    <property type="entry name" value="PP2C_SIG"/>
    <property type="match status" value="1"/>
</dbReference>
<dbReference type="PANTHER" id="PTHR43156:SF2">
    <property type="entry name" value="STAGE II SPORULATION PROTEIN E"/>
    <property type="match status" value="1"/>
</dbReference>
<dbReference type="Gene3D" id="3.60.40.10">
    <property type="entry name" value="PPM-type phosphatase domain"/>
    <property type="match status" value="1"/>
</dbReference>
<dbReference type="Pfam" id="PF07228">
    <property type="entry name" value="SpoIIE"/>
    <property type="match status" value="1"/>
</dbReference>
<sequence length="472" mass="49660">MGLLRLDADGYVVAANETFVGWQPRCAGSQSPAEVPGRRIGDLLTVGGRIYWDTHVAPALALAGSVEAVALEVRTVEGPLPVLLTAATDTADGTAAGTVHVALLAVRERAEFHQELVRARLAAERWADRLHWLQDATAGLSRAAGTAQVRRALVDALSRHPAVAEVRLSHPGDTARATVRRTGASTFEVGVAGAAGSHGVLRVRVHDRPGDLPVDVDALDVIAQQGGVALDRARMHEQSASVAHELQHAMLTVDLPRHPGLRLTAHYRPAEQGLEVGGDWYDAFWLKPTRLAVVVGDVVGHGLQAATAMGQLRTAVRALAVPGRGPAAVVDLVHGFVVDRHVGFGSTLVYGELDLATSRFTFACAGHLPPLHVQALGGCAYCWQGRSTPLGVPAPVVRAQGTIDLDAGDTVVLFTDGVVERRDQSLPEGLNALASAAVAHTASPSWGARLVASDGDARDDACVLAVTWRPVR</sequence>
<organism evidence="3 4">
    <name type="scientific">Isoptericola chiayiensis</name>
    <dbReference type="NCBI Taxonomy" id="579446"/>
    <lineage>
        <taxon>Bacteria</taxon>
        <taxon>Bacillati</taxon>
        <taxon>Actinomycetota</taxon>
        <taxon>Actinomycetes</taxon>
        <taxon>Micrococcales</taxon>
        <taxon>Promicromonosporaceae</taxon>
        <taxon>Isoptericola</taxon>
    </lineage>
</organism>